<organism evidence="2 3">
    <name type="scientific">Sesamum alatum</name>
    <dbReference type="NCBI Taxonomy" id="300844"/>
    <lineage>
        <taxon>Eukaryota</taxon>
        <taxon>Viridiplantae</taxon>
        <taxon>Streptophyta</taxon>
        <taxon>Embryophyta</taxon>
        <taxon>Tracheophyta</taxon>
        <taxon>Spermatophyta</taxon>
        <taxon>Magnoliopsida</taxon>
        <taxon>eudicotyledons</taxon>
        <taxon>Gunneridae</taxon>
        <taxon>Pentapetalae</taxon>
        <taxon>asterids</taxon>
        <taxon>lamiids</taxon>
        <taxon>Lamiales</taxon>
        <taxon>Pedaliaceae</taxon>
        <taxon>Sesamum</taxon>
    </lineage>
</organism>
<reference evidence="2" key="1">
    <citation type="submission" date="2020-06" db="EMBL/GenBank/DDBJ databases">
        <authorList>
            <person name="Li T."/>
            <person name="Hu X."/>
            <person name="Zhang T."/>
            <person name="Song X."/>
            <person name="Zhang H."/>
            <person name="Dai N."/>
            <person name="Sheng W."/>
            <person name="Hou X."/>
            <person name="Wei L."/>
        </authorList>
    </citation>
    <scope>NUCLEOTIDE SEQUENCE</scope>
    <source>
        <strain evidence="2">3651</strain>
        <tissue evidence="2">Leaf</tissue>
    </source>
</reference>
<evidence type="ECO:0000256" key="1">
    <source>
        <dbReference type="SAM" id="SignalP"/>
    </source>
</evidence>
<gene>
    <name evidence="2" type="ORF">Salat_1153000</name>
</gene>
<feature type="signal peptide" evidence="1">
    <location>
        <begin position="1"/>
        <end position="18"/>
    </location>
</feature>
<reference evidence="2" key="2">
    <citation type="journal article" date="2024" name="Plant">
        <title>Genomic evolution and insights into agronomic trait innovations of Sesamum species.</title>
        <authorList>
            <person name="Miao H."/>
            <person name="Wang L."/>
            <person name="Qu L."/>
            <person name="Liu H."/>
            <person name="Sun Y."/>
            <person name="Le M."/>
            <person name="Wang Q."/>
            <person name="Wei S."/>
            <person name="Zheng Y."/>
            <person name="Lin W."/>
            <person name="Duan Y."/>
            <person name="Cao H."/>
            <person name="Xiong S."/>
            <person name="Wang X."/>
            <person name="Wei L."/>
            <person name="Li C."/>
            <person name="Ma Q."/>
            <person name="Ju M."/>
            <person name="Zhao R."/>
            <person name="Li G."/>
            <person name="Mu C."/>
            <person name="Tian Q."/>
            <person name="Mei H."/>
            <person name="Zhang T."/>
            <person name="Gao T."/>
            <person name="Zhang H."/>
        </authorList>
    </citation>
    <scope>NUCLEOTIDE SEQUENCE</scope>
    <source>
        <strain evidence="2">3651</strain>
    </source>
</reference>
<dbReference type="AlphaFoldDB" id="A0AAE1YFC7"/>
<comment type="caution">
    <text evidence="2">The sequence shown here is derived from an EMBL/GenBank/DDBJ whole genome shotgun (WGS) entry which is preliminary data.</text>
</comment>
<dbReference type="Proteomes" id="UP001293254">
    <property type="component" value="Unassembled WGS sequence"/>
</dbReference>
<keyword evidence="3" id="KW-1185">Reference proteome</keyword>
<protein>
    <submittedName>
        <fullName evidence="2">Uncharacterized protein</fullName>
    </submittedName>
</protein>
<sequence>MLLILFDSLGWLFNLMDFESRWEEGIVPATVARAATVSSSGGGGERRGWEGRRCLRSFRGAGGGERGRGDGGEWWTSFREGETATNSYLLRFLPFLAFEALYDSSNLEDGGGVSGKGTNFKEWVEDDGRSKMADGGLNRGVGGWGR</sequence>
<name>A0AAE1YFC7_9LAMI</name>
<evidence type="ECO:0000313" key="3">
    <source>
        <dbReference type="Proteomes" id="UP001293254"/>
    </source>
</evidence>
<accession>A0AAE1YFC7</accession>
<dbReference type="EMBL" id="JACGWO010000004">
    <property type="protein sequence ID" value="KAK4428533.1"/>
    <property type="molecule type" value="Genomic_DNA"/>
</dbReference>
<keyword evidence="1" id="KW-0732">Signal</keyword>
<feature type="chain" id="PRO_5042067159" evidence="1">
    <location>
        <begin position="19"/>
        <end position="146"/>
    </location>
</feature>
<proteinExistence type="predicted"/>
<evidence type="ECO:0000313" key="2">
    <source>
        <dbReference type="EMBL" id="KAK4428533.1"/>
    </source>
</evidence>